<reference evidence="2 3" key="1">
    <citation type="submission" date="2018-12" db="EMBL/GenBank/DDBJ databases">
        <title>Bacillus yapensis draft genome sequence.</title>
        <authorList>
            <person name="Yu L."/>
            <person name="Xu X."/>
            <person name="Tang X."/>
        </authorList>
    </citation>
    <scope>NUCLEOTIDE SEQUENCE [LARGE SCALE GENOMIC DNA]</scope>
    <source>
        <strain evidence="2 3">XXST-01</strain>
    </source>
</reference>
<dbReference type="InterPro" id="IPR001279">
    <property type="entry name" value="Metallo-B-lactamas"/>
</dbReference>
<dbReference type="AlphaFoldDB" id="A0A431WK87"/>
<dbReference type="Proteomes" id="UP000271374">
    <property type="component" value="Unassembled WGS sequence"/>
</dbReference>
<keyword evidence="3" id="KW-1185">Reference proteome</keyword>
<evidence type="ECO:0000313" key="3">
    <source>
        <dbReference type="Proteomes" id="UP000271374"/>
    </source>
</evidence>
<dbReference type="Pfam" id="PF12706">
    <property type="entry name" value="Lactamase_B_2"/>
    <property type="match status" value="1"/>
</dbReference>
<dbReference type="InterPro" id="IPR024884">
    <property type="entry name" value="NAPE-PLD"/>
</dbReference>
<dbReference type="GO" id="GO:0070290">
    <property type="term" value="F:N-acylphosphatidylethanolamine-specific phospholipase D activity"/>
    <property type="evidence" value="ECO:0007669"/>
    <property type="project" value="InterPro"/>
</dbReference>
<dbReference type="PANTHER" id="PTHR15032:SF4">
    <property type="entry name" value="N-ACYL-PHOSPHATIDYLETHANOLAMINE-HYDROLYZING PHOSPHOLIPASE D"/>
    <property type="match status" value="1"/>
</dbReference>
<gene>
    <name evidence="2" type="ORF">EKG37_04060</name>
</gene>
<protein>
    <recommendedName>
        <fullName evidence="1">Metallo-beta-lactamase domain-containing protein</fullName>
    </recommendedName>
</protein>
<feature type="domain" description="Metallo-beta-lactamase" evidence="1">
    <location>
        <begin position="113"/>
        <end position="309"/>
    </location>
</feature>
<name>A0A431WK87_9BACI</name>
<dbReference type="GO" id="GO:0005737">
    <property type="term" value="C:cytoplasm"/>
    <property type="evidence" value="ECO:0007669"/>
    <property type="project" value="TreeGrafter"/>
</dbReference>
<accession>A0A431WK87</accession>
<dbReference type="GO" id="GO:0008270">
    <property type="term" value="F:zinc ion binding"/>
    <property type="evidence" value="ECO:0007669"/>
    <property type="project" value="InterPro"/>
</dbReference>
<sequence>MYILLFVIIVLIFIYIPLQKRLGGNPSKEERSKFSQLENYANGKFVNAKPTKMNMNISSMYALMKESQKTKHESKPKEIVPIQPLNWERINGEEDSFTWFGHSTFLLSIDGKKILLDPMFGSAASPVTMFGSKRFSKDILTLIDEFPFIDAVLLTHDHYDHLDYPSILRLKDKVGHFIVPLGVGNHLVKWGIERRRITELNWWDEIHWEGITLASVPSQHFSGRGPLNRDSTLWTGWVLYGKNTRLYTSGDGGYGPHFKEIGEKYGPFDLTLMEGGQYASLWSPIHMVPEESIQAHLDVRGEKMMLIHWGAFTLAPHPWKDPVERALREAEKKGITLLTPPIGATVRMREEQLEEHHWWNEI</sequence>
<comment type="caution">
    <text evidence="2">The sequence shown here is derived from an EMBL/GenBank/DDBJ whole genome shotgun (WGS) entry which is preliminary data.</text>
</comment>
<organism evidence="2 3">
    <name type="scientific">Bacillus yapensis</name>
    <dbReference type="NCBI Taxonomy" id="2492960"/>
    <lineage>
        <taxon>Bacteria</taxon>
        <taxon>Bacillati</taxon>
        <taxon>Bacillota</taxon>
        <taxon>Bacilli</taxon>
        <taxon>Bacillales</taxon>
        <taxon>Bacillaceae</taxon>
        <taxon>Bacillus</taxon>
    </lineage>
</organism>
<dbReference type="RefSeq" id="WP_126406590.1">
    <property type="nucleotide sequence ID" value="NZ_RXNT01000002.1"/>
</dbReference>
<dbReference type="PANTHER" id="PTHR15032">
    <property type="entry name" value="N-ACYL-PHOSPHATIDYLETHANOLAMINE-HYDROLYZING PHOSPHOLIPASE D"/>
    <property type="match status" value="1"/>
</dbReference>
<dbReference type="EMBL" id="RXNT01000002">
    <property type="protein sequence ID" value="RTR35815.1"/>
    <property type="molecule type" value="Genomic_DNA"/>
</dbReference>
<dbReference type="OrthoDB" id="9805728at2"/>
<dbReference type="PIRSF" id="PIRSF038896">
    <property type="entry name" value="NAPE-PLD"/>
    <property type="match status" value="1"/>
</dbReference>
<evidence type="ECO:0000313" key="2">
    <source>
        <dbReference type="EMBL" id="RTR35815.1"/>
    </source>
</evidence>
<evidence type="ECO:0000259" key="1">
    <source>
        <dbReference type="Pfam" id="PF12706"/>
    </source>
</evidence>
<dbReference type="InterPro" id="IPR036866">
    <property type="entry name" value="RibonucZ/Hydroxyglut_hydro"/>
</dbReference>
<dbReference type="SUPFAM" id="SSF56281">
    <property type="entry name" value="Metallo-hydrolase/oxidoreductase"/>
    <property type="match status" value="1"/>
</dbReference>
<proteinExistence type="predicted"/>
<dbReference type="Gene3D" id="3.60.15.10">
    <property type="entry name" value="Ribonuclease Z/Hydroxyacylglutathione hydrolase-like"/>
    <property type="match status" value="1"/>
</dbReference>